<keyword evidence="2 5" id="KW-0812">Transmembrane</keyword>
<dbReference type="InterPro" id="IPR036259">
    <property type="entry name" value="MFS_trans_sf"/>
</dbReference>
<keyword evidence="8" id="KW-1185">Reference proteome</keyword>
<name>A0A4V5PKZ0_9BURK</name>
<dbReference type="Pfam" id="PF07690">
    <property type="entry name" value="MFS_1"/>
    <property type="match status" value="1"/>
</dbReference>
<feature type="transmembrane region" description="Helical" evidence="5">
    <location>
        <begin position="32"/>
        <end position="54"/>
    </location>
</feature>
<dbReference type="PROSITE" id="PS50850">
    <property type="entry name" value="MFS"/>
    <property type="match status" value="1"/>
</dbReference>
<accession>A0A4V5PKZ0</accession>
<feature type="transmembrane region" description="Helical" evidence="5">
    <location>
        <begin position="304"/>
        <end position="323"/>
    </location>
</feature>
<evidence type="ECO:0000256" key="1">
    <source>
        <dbReference type="ARBA" id="ARBA00004141"/>
    </source>
</evidence>
<comment type="subcellular location">
    <subcellularLocation>
        <location evidence="1">Membrane</location>
        <topology evidence="1">Multi-pass membrane protein</topology>
    </subcellularLocation>
</comment>
<feature type="transmembrane region" description="Helical" evidence="5">
    <location>
        <begin position="66"/>
        <end position="90"/>
    </location>
</feature>
<evidence type="ECO:0000256" key="5">
    <source>
        <dbReference type="SAM" id="Phobius"/>
    </source>
</evidence>
<organism evidence="7 8">
    <name type="scientific">Trinickia terrae</name>
    <dbReference type="NCBI Taxonomy" id="2571161"/>
    <lineage>
        <taxon>Bacteria</taxon>
        <taxon>Pseudomonadati</taxon>
        <taxon>Pseudomonadota</taxon>
        <taxon>Betaproteobacteria</taxon>
        <taxon>Burkholderiales</taxon>
        <taxon>Burkholderiaceae</taxon>
        <taxon>Trinickia</taxon>
    </lineage>
</organism>
<dbReference type="PANTHER" id="PTHR23508">
    <property type="entry name" value="CARBOXYLIC ACID TRANSPORTER PROTEIN HOMOLOG"/>
    <property type="match status" value="1"/>
</dbReference>
<feature type="transmembrane region" description="Helical" evidence="5">
    <location>
        <begin position="356"/>
        <end position="381"/>
    </location>
</feature>
<dbReference type="AlphaFoldDB" id="A0A4V5PKZ0"/>
<dbReference type="GO" id="GO:0046943">
    <property type="term" value="F:carboxylic acid transmembrane transporter activity"/>
    <property type="evidence" value="ECO:0007669"/>
    <property type="project" value="TreeGrafter"/>
</dbReference>
<feature type="transmembrane region" description="Helical" evidence="5">
    <location>
        <begin position="265"/>
        <end position="284"/>
    </location>
</feature>
<dbReference type="EMBL" id="SWJE01000004">
    <property type="protein sequence ID" value="TKC90040.1"/>
    <property type="molecule type" value="Genomic_DNA"/>
</dbReference>
<evidence type="ECO:0000256" key="2">
    <source>
        <dbReference type="ARBA" id="ARBA00022692"/>
    </source>
</evidence>
<dbReference type="OrthoDB" id="7066727at2"/>
<feature type="transmembrane region" description="Helical" evidence="5">
    <location>
        <begin position="97"/>
        <end position="117"/>
    </location>
</feature>
<gene>
    <name evidence="7" type="ORF">FAZ69_07695</name>
</gene>
<feature type="transmembrane region" description="Helical" evidence="5">
    <location>
        <begin position="393"/>
        <end position="416"/>
    </location>
</feature>
<feature type="transmembrane region" description="Helical" evidence="5">
    <location>
        <begin position="184"/>
        <end position="206"/>
    </location>
</feature>
<feature type="domain" description="Major facilitator superfamily (MFS) profile" evidence="6">
    <location>
        <begin position="32"/>
        <end position="447"/>
    </location>
</feature>
<feature type="transmembrane region" description="Helical" evidence="5">
    <location>
        <begin position="155"/>
        <end position="178"/>
    </location>
</feature>
<dbReference type="InterPro" id="IPR011701">
    <property type="entry name" value="MFS"/>
</dbReference>
<dbReference type="Proteomes" id="UP000305539">
    <property type="component" value="Unassembled WGS sequence"/>
</dbReference>
<feature type="transmembrane region" description="Helical" evidence="5">
    <location>
        <begin position="123"/>
        <end position="143"/>
    </location>
</feature>
<feature type="transmembrane region" description="Helical" evidence="5">
    <location>
        <begin position="422"/>
        <end position="442"/>
    </location>
</feature>
<keyword evidence="4 5" id="KW-0472">Membrane</keyword>
<keyword evidence="3 5" id="KW-1133">Transmembrane helix</keyword>
<evidence type="ECO:0000256" key="4">
    <source>
        <dbReference type="ARBA" id="ARBA00023136"/>
    </source>
</evidence>
<sequence length="474" mass="49728">MDNQSGPQIYSGTVDVAGLVEQQRANLFHLQLAIISFIVALADGYDLSVAGLIAPSLVKEFTVPAAALGFLFSAGLAGMVLGAIIFAFIGDRFGRKAGVVAGTFVFGAFTFASAFATNLQTLALLRFLTGIGLAGILPNLVSLNAEYAPKRVRSFFVGFVLVGVPFGGVVAAWCSALVQQIYGWRSLLLGGGCVAVALGFALLWLLPESIKYLALRPTNEDRIKKLVRRIYGEDNVPTSIAPVATEESTKAGISPTPLLQPGYRFATVMLWCLCFINYGVVYYVFSWAPTIFRALGFSGEQTGYLISVMPIGGILGSVLISALMVRWGTVLVGTLILTAMPAIAAIGSTQTNLSASAIWCALLGFSLVGCQTGLLVVSGLIYATPIRAKGAGWAAGVGRLGSVIGPLAGSVLLNFLPLKQILLAPIVPLALSLVATIALTGFMRRTLGSFQIFELPTSEQATGQVTQSASSSAR</sequence>
<evidence type="ECO:0000256" key="3">
    <source>
        <dbReference type="ARBA" id="ARBA00022989"/>
    </source>
</evidence>
<dbReference type="Gene3D" id="1.20.1250.20">
    <property type="entry name" value="MFS general substrate transporter like domains"/>
    <property type="match status" value="1"/>
</dbReference>
<evidence type="ECO:0000313" key="7">
    <source>
        <dbReference type="EMBL" id="TKC90040.1"/>
    </source>
</evidence>
<dbReference type="SUPFAM" id="SSF103473">
    <property type="entry name" value="MFS general substrate transporter"/>
    <property type="match status" value="1"/>
</dbReference>
<dbReference type="RefSeq" id="WP_136893370.1">
    <property type="nucleotide sequence ID" value="NZ_SWJE01000004.1"/>
</dbReference>
<protein>
    <submittedName>
        <fullName evidence="7">MFS transporter</fullName>
    </submittedName>
</protein>
<dbReference type="GO" id="GO:0005886">
    <property type="term" value="C:plasma membrane"/>
    <property type="evidence" value="ECO:0007669"/>
    <property type="project" value="TreeGrafter"/>
</dbReference>
<feature type="transmembrane region" description="Helical" evidence="5">
    <location>
        <begin position="330"/>
        <end position="350"/>
    </location>
</feature>
<comment type="caution">
    <text evidence="7">The sequence shown here is derived from an EMBL/GenBank/DDBJ whole genome shotgun (WGS) entry which is preliminary data.</text>
</comment>
<reference evidence="7 8" key="1">
    <citation type="submission" date="2019-04" db="EMBL/GenBank/DDBJ databases">
        <title>Trinickia sp. 7GSK02, isolated from subtropical forest soil.</title>
        <authorList>
            <person name="Gao Z.-H."/>
            <person name="Qiu L.-H."/>
        </authorList>
    </citation>
    <scope>NUCLEOTIDE SEQUENCE [LARGE SCALE GENOMIC DNA]</scope>
    <source>
        <strain evidence="7 8">7GSK02</strain>
    </source>
</reference>
<evidence type="ECO:0000259" key="6">
    <source>
        <dbReference type="PROSITE" id="PS50850"/>
    </source>
</evidence>
<dbReference type="PANTHER" id="PTHR23508:SF10">
    <property type="entry name" value="CARBOXYLIC ACID TRANSPORTER PROTEIN HOMOLOG"/>
    <property type="match status" value="1"/>
</dbReference>
<proteinExistence type="predicted"/>
<evidence type="ECO:0000313" key="8">
    <source>
        <dbReference type="Proteomes" id="UP000305539"/>
    </source>
</evidence>
<dbReference type="InterPro" id="IPR020846">
    <property type="entry name" value="MFS_dom"/>
</dbReference>